<evidence type="ECO:0000313" key="3">
    <source>
        <dbReference type="EMBL" id="UGS34054.1"/>
    </source>
</evidence>
<keyword evidence="4" id="KW-1185">Reference proteome</keyword>
<dbReference type="CDD" id="cd17535">
    <property type="entry name" value="REC_NarL-like"/>
    <property type="match status" value="1"/>
</dbReference>
<dbReference type="InterPro" id="IPR051015">
    <property type="entry name" value="EvgA-like"/>
</dbReference>
<dbReference type="SUPFAM" id="SSF52172">
    <property type="entry name" value="CheY-like"/>
    <property type="match status" value="1"/>
</dbReference>
<dbReference type="PANTHER" id="PTHR45566:SF2">
    <property type="entry name" value="NARL SUBFAMILY"/>
    <property type="match status" value="1"/>
</dbReference>
<dbReference type="Proteomes" id="UP001162834">
    <property type="component" value="Chromosome"/>
</dbReference>
<reference evidence="3" key="1">
    <citation type="journal article" date="2022" name="Int. J. Syst. Evol. Microbiol.">
        <title>Pseudomonas aegrilactucae sp. nov. and Pseudomonas morbosilactucae sp. nov., pathogens causing bacterial rot of lettuce in Japan.</title>
        <authorList>
            <person name="Sawada H."/>
            <person name="Fujikawa T."/>
            <person name="Satou M."/>
        </authorList>
    </citation>
    <scope>NUCLEOTIDE SEQUENCE</scope>
    <source>
        <strain evidence="3">0166_1</strain>
    </source>
</reference>
<dbReference type="InterPro" id="IPR011006">
    <property type="entry name" value="CheY-like_superfamily"/>
</dbReference>
<dbReference type="AlphaFoldDB" id="A0A9E6XT49"/>
<dbReference type="KEGG" id="sbae:DSM104329_00425"/>
<accession>A0A9E6XT49</accession>
<dbReference type="SMART" id="SM00448">
    <property type="entry name" value="REC"/>
    <property type="match status" value="1"/>
</dbReference>
<feature type="modified residue" description="4-aspartylphosphate" evidence="1">
    <location>
        <position position="54"/>
    </location>
</feature>
<dbReference type="InterPro" id="IPR001789">
    <property type="entry name" value="Sig_transdc_resp-reg_receiver"/>
</dbReference>
<organism evidence="3 4">
    <name type="scientific">Capillimicrobium parvum</name>
    <dbReference type="NCBI Taxonomy" id="2884022"/>
    <lineage>
        <taxon>Bacteria</taxon>
        <taxon>Bacillati</taxon>
        <taxon>Actinomycetota</taxon>
        <taxon>Thermoleophilia</taxon>
        <taxon>Solirubrobacterales</taxon>
        <taxon>Capillimicrobiaceae</taxon>
        <taxon>Capillimicrobium</taxon>
    </lineage>
</organism>
<dbReference type="Gene3D" id="3.40.50.2300">
    <property type="match status" value="1"/>
</dbReference>
<dbReference type="EMBL" id="CP087164">
    <property type="protein sequence ID" value="UGS34054.1"/>
    <property type="molecule type" value="Genomic_DNA"/>
</dbReference>
<dbReference type="GO" id="GO:0000160">
    <property type="term" value="P:phosphorelay signal transduction system"/>
    <property type="evidence" value="ECO:0007669"/>
    <property type="project" value="InterPro"/>
</dbReference>
<gene>
    <name evidence="3" type="primary">liaR_2</name>
    <name evidence="3" type="ORF">DSM104329_00425</name>
</gene>
<dbReference type="InterPro" id="IPR058245">
    <property type="entry name" value="NreC/VraR/RcsB-like_REC"/>
</dbReference>
<dbReference type="PANTHER" id="PTHR45566">
    <property type="entry name" value="HTH-TYPE TRANSCRIPTIONAL REGULATOR YHJB-RELATED"/>
    <property type="match status" value="1"/>
</dbReference>
<name>A0A9E6XT49_9ACTN</name>
<sequence length="125" mass="12956">MIRVLVVDDHPVVRAGLEAVLRAEPGIVPIGSAVGPKDALALVRRGQPDVVLLDARLGPHDGLDVCRELLTEPSPPAVLVISANVDPELDAAARAAGARGAVDKSTDLHVLFDAIRLASRPAQAA</sequence>
<protein>
    <submittedName>
        <fullName evidence="3">Transcriptional regulatory protein LiaR</fullName>
    </submittedName>
</protein>
<dbReference type="Pfam" id="PF00072">
    <property type="entry name" value="Response_reg"/>
    <property type="match status" value="1"/>
</dbReference>
<keyword evidence="1" id="KW-0597">Phosphoprotein</keyword>
<evidence type="ECO:0000313" key="4">
    <source>
        <dbReference type="Proteomes" id="UP001162834"/>
    </source>
</evidence>
<dbReference type="RefSeq" id="WP_259313744.1">
    <property type="nucleotide sequence ID" value="NZ_CP087164.1"/>
</dbReference>
<evidence type="ECO:0000259" key="2">
    <source>
        <dbReference type="PROSITE" id="PS50110"/>
    </source>
</evidence>
<proteinExistence type="predicted"/>
<dbReference type="PROSITE" id="PS50110">
    <property type="entry name" value="RESPONSE_REGULATORY"/>
    <property type="match status" value="1"/>
</dbReference>
<feature type="domain" description="Response regulatory" evidence="2">
    <location>
        <begin position="3"/>
        <end position="119"/>
    </location>
</feature>
<evidence type="ECO:0000256" key="1">
    <source>
        <dbReference type="PROSITE-ProRule" id="PRU00169"/>
    </source>
</evidence>